<proteinExistence type="predicted"/>
<gene>
    <name evidence="2" type="ordered locus">Os01g0584200</name>
</gene>
<reference evidence="2 3" key="1">
    <citation type="journal article" date="2005" name="Nature">
        <title>The map-based sequence of the rice genome.</title>
        <authorList>
            <consortium name="International rice genome sequencing project (IRGSP)"/>
            <person name="Matsumoto T."/>
            <person name="Wu J."/>
            <person name="Kanamori H."/>
            <person name="Katayose Y."/>
            <person name="Fujisawa M."/>
            <person name="Namiki N."/>
            <person name="Mizuno H."/>
            <person name="Yamamoto K."/>
            <person name="Antonio B.A."/>
            <person name="Baba T."/>
            <person name="Sakata K."/>
            <person name="Nagamura Y."/>
            <person name="Aoki H."/>
            <person name="Arikawa K."/>
            <person name="Arita K."/>
            <person name="Bito T."/>
            <person name="Chiden Y."/>
            <person name="Fujitsuka N."/>
            <person name="Fukunaka R."/>
            <person name="Hamada M."/>
            <person name="Harada C."/>
            <person name="Hayashi A."/>
            <person name="Hijishita S."/>
            <person name="Honda M."/>
            <person name="Hosokawa S."/>
            <person name="Ichikawa Y."/>
            <person name="Idonuma A."/>
            <person name="Iijima M."/>
            <person name="Ikeda M."/>
            <person name="Ikeno M."/>
            <person name="Ito K."/>
            <person name="Ito S."/>
            <person name="Ito T."/>
            <person name="Ito Y."/>
            <person name="Ito Y."/>
            <person name="Iwabuchi A."/>
            <person name="Kamiya K."/>
            <person name="Karasawa W."/>
            <person name="Kurita K."/>
            <person name="Katagiri S."/>
            <person name="Kikuta A."/>
            <person name="Kobayashi H."/>
            <person name="Kobayashi N."/>
            <person name="Machita K."/>
            <person name="Maehara T."/>
            <person name="Masukawa M."/>
            <person name="Mizubayashi T."/>
            <person name="Mukai Y."/>
            <person name="Nagasaki H."/>
            <person name="Nagata Y."/>
            <person name="Naito S."/>
            <person name="Nakashima M."/>
            <person name="Nakama Y."/>
            <person name="Nakamichi Y."/>
            <person name="Nakamura M."/>
            <person name="Meguro A."/>
            <person name="Negishi M."/>
            <person name="Ohta I."/>
            <person name="Ohta T."/>
            <person name="Okamoto M."/>
            <person name="Ono N."/>
            <person name="Saji S."/>
            <person name="Sakaguchi M."/>
            <person name="Sakai K."/>
            <person name="Shibata M."/>
            <person name="Shimokawa T."/>
            <person name="Song J."/>
            <person name="Takazaki Y."/>
            <person name="Terasawa K."/>
            <person name="Tsugane M."/>
            <person name="Tsuji K."/>
            <person name="Ueda S."/>
            <person name="Waki K."/>
            <person name="Yamagata H."/>
            <person name="Yamamoto M."/>
            <person name="Yamamoto S."/>
            <person name="Yamane H."/>
            <person name="Yoshiki S."/>
            <person name="Yoshihara R."/>
            <person name="Yukawa K."/>
            <person name="Zhong H."/>
            <person name="Yano M."/>
            <person name="Yuan Q."/>
            <person name="Ouyang S."/>
            <person name="Liu J."/>
            <person name="Jones K.M."/>
            <person name="Gansberger K."/>
            <person name="Moffat K."/>
            <person name="Hill J."/>
            <person name="Bera J."/>
            <person name="Fadrosh D."/>
            <person name="Jin S."/>
            <person name="Johri S."/>
            <person name="Kim M."/>
            <person name="Overton L."/>
            <person name="Reardon M."/>
            <person name="Tsitrin T."/>
            <person name="Vuong H."/>
            <person name="Weaver B."/>
            <person name="Ciecko A."/>
            <person name="Tallon L."/>
            <person name="Jackson J."/>
            <person name="Pai G."/>
            <person name="Aken S.V."/>
            <person name="Utterback T."/>
            <person name="Reidmuller S."/>
            <person name="Feldblyum T."/>
            <person name="Hsiao J."/>
            <person name="Zismann V."/>
            <person name="Iobst S."/>
            <person name="de Vazeille A.R."/>
            <person name="Buell C.R."/>
            <person name="Ying K."/>
            <person name="Li Y."/>
            <person name="Lu T."/>
            <person name="Huang Y."/>
            <person name="Zhao Q."/>
            <person name="Feng Q."/>
            <person name="Zhang L."/>
            <person name="Zhu J."/>
            <person name="Weng Q."/>
            <person name="Mu J."/>
            <person name="Lu Y."/>
            <person name="Fan D."/>
            <person name="Liu Y."/>
            <person name="Guan J."/>
            <person name="Zhang Y."/>
            <person name="Yu S."/>
            <person name="Liu X."/>
            <person name="Zhang Y."/>
            <person name="Hong G."/>
            <person name="Han B."/>
            <person name="Choisne N."/>
            <person name="Demange N."/>
            <person name="Orjeda G."/>
            <person name="Samain S."/>
            <person name="Cattolico L."/>
            <person name="Pelletier E."/>
            <person name="Couloux A."/>
            <person name="Segurens B."/>
            <person name="Wincker P."/>
            <person name="D'Hont A."/>
            <person name="Scarpelli C."/>
            <person name="Weissenbach J."/>
            <person name="Salanoubat M."/>
            <person name="Quetier F."/>
            <person name="Yu Y."/>
            <person name="Kim H.R."/>
            <person name="Rambo T."/>
            <person name="Currie J."/>
            <person name="Collura K."/>
            <person name="Luo M."/>
            <person name="Yang T."/>
            <person name="Ammiraju J.S.S."/>
            <person name="Engler F."/>
            <person name="Soderlund C."/>
            <person name="Wing R.A."/>
            <person name="Palmer L.E."/>
            <person name="de la Bastide M."/>
            <person name="Spiegel L."/>
            <person name="Nascimento L."/>
            <person name="Zutavern T."/>
            <person name="O'Shaughnessy A."/>
            <person name="Dike S."/>
            <person name="Dedhia N."/>
            <person name="Preston R."/>
            <person name="Balija V."/>
            <person name="McCombie W.R."/>
            <person name="Chow T."/>
            <person name="Chen H."/>
            <person name="Chung M."/>
            <person name="Chen C."/>
            <person name="Shaw J."/>
            <person name="Wu H."/>
            <person name="Hsiao K."/>
            <person name="Chao Y."/>
            <person name="Chu M."/>
            <person name="Cheng C."/>
            <person name="Hour A."/>
            <person name="Lee P."/>
            <person name="Lin S."/>
            <person name="Lin Y."/>
            <person name="Liou J."/>
            <person name="Liu S."/>
            <person name="Hsing Y."/>
            <person name="Raghuvanshi S."/>
            <person name="Mohanty A."/>
            <person name="Bharti A.K."/>
            <person name="Gaur A."/>
            <person name="Gupta V."/>
            <person name="Kumar D."/>
            <person name="Ravi V."/>
            <person name="Vij S."/>
            <person name="Kapur A."/>
            <person name="Khurana P."/>
            <person name="Khurana P."/>
            <person name="Khurana J.P."/>
            <person name="Tyagi A.K."/>
            <person name="Gaikwad K."/>
            <person name="Singh A."/>
            <person name="Dalal V."/>
            <person name="Srivastava S."/>
            <person name="Dixit A."/>
            <person name="Pal A.K."/>
            <person name="Ghazi I.A."/>
            <person name="Yadav M."/>
            <person name="Pandit A."/>
            <person name="Bhargava A."/>
            <person name="Sureshbabu K."/>
            <person name="Batra K."/>
            <person name="Sharma T.R."/>
            <person name="Mohapatra T."/>
            <person name="Singh N.K."/>
            <person name="Messing J."/>
            <person name="Nelson A.B."/>
            <person name="Fuks G."/>
            <person name="Kavchok S."/>
            <person name="Keizer G."/>
            <person name="Linton E."/>
            <person name="Llaca V."/>
            <person name="Song R."/>
            <person name="Tanyolac B."/>
            <person name="Young S."/>
            <person name="Ho-Il K."/>
            <person name="Hahn J.H."/>
            <person name="Sangsakoo G."/>
            <person name="Vanavichit A."/>
            <person name="de Mattos Luiz.A.T."/>
            <person name="Zimmer P.D."/>
            <person name="Malone G."/>
            <person name="Dellagostin O."/>
            <person name="de Oliveira A.C."/>
            <person name="Bevan M."/>
            <person name="Bancroft I."/>
            <person name="Minx P."/>
            <person name="Cordum H."/>
            <person name="Wilson R."/>
            <person name="Cheng Z."/>
            <person name="Jin W."/>
            <person name="Jiang J."/>
            <person name="Leong S.A."/>
            <person name="Iwama H."/>
            <person name="Gojobori T."/>
            <person name="Itoh T."/>
            <person name="Niimura Y."/>
            <person name="Fujii Y."/>
            <person name="Habara T."/>
            <person name="Sakai H."/>
            <person name="Sato Y."/>
            <person name="Wilson G."/>
            <person name="Kumar K."/>
            <person name="McCouch S."/>
            <person name="Juretic N."/>
            <person name="Hoen D."/>
            <person name="Wright S."/>
            <person name="Bruskiewich R."/>
            <person name="Bureau T."/>
            <person name="Miyao A."/>
            <person name="Hirochika H."/>
            <person name="Nishikawa T."/>
            <person name="Kadowaki K."/>
            <person name="Sugiura M."/>
            <person name="Burr B."/>
            <person name="Sasaki T."/>
        </authorList>
    </citation>
    <scope>NUCLEOTIDE SEQUENCE [LARGE SCALE GENOMIC DNA]</scope>
    <source>
        <strain evidence="3">cv. Nipponbare</strain>
    </source>
</reference>
<dbReference type="SMART" id="SM00015">
    <property type="entry name" value="IQ"/>
    <property type="match status" value="2"/>
</dbReference>
<dbReference type="AlphaFoldDB" id="Q0JLP6"/>
<accession>Q0JLP6</accession>
<dbReference type="KEGG" id="dosa:Os01g0584200"/>
<dbReference type="PROSITE" id="PS50096">
    <property type="entry name" value="IQ"/>
    <property type="match status" value="1"/>
</dbReference>
<dbReference type="EMBL" id="AP008207">
    <property type="protein sequence ID" value="BAF05332.2"/>
    <property type="molecule type" value="Genomic_DNA"/>
</dbReference>
<evidence type="ECO:0000256" key="1">
    <source>
        <dbReference type="SAM" id="MobiDB-lite"/>
    </source>
</evidence>
<dbReference type="Pfam" id="PF00612">
    <property type="entry name" value="IQ"/>
    <property type="match status" value="1"/>
</dbReference>
<reference evidence="3" key="2">
    <citation type="journal article" date="2008" name="Nucleic Acids Res.">
        <title>The rice annotation project database (RAP-DB): 2008 update.</title>
        <authorList>
            <consortium name="The rice annotation project (RAP)"/>
        </authorList>
    </citation>
    <scope>GENOME REANNOTATION</scope>
    <source>
        <strain evidence="3">cv. Nipponbare</strain>
    </source>
</reference>
<evidence type="ECO:0000313" key="2">
    <source>
        <dbReference type="EMBL" id="BAF05332.2"/>
    </source>
</evidence>
<evidence type="ECO:0000313" key="3">
    <source>
        <dbReference type="Proteomes" id="UP000000763"/>
    </source>
</evidence>
<dbReference type="Proteomes" id="UP000000763">
    <property type="component" value="Chromosome 1"/>
</dbReference>
<sequence>MDGDRSRRSAAAITRPPSHGGPAWRRMIAWIQLLKVFVQRYGEVARWRTAFLLFLALLAERGLRRAYLSWKESRLRPRAAAAVTLQAAFRGMAARRELSLRRRAARAAAAALIQARWRARAAAREHAAAVICQCAWRRRAARRRLARLRIEQERAAEACRLREMVDVLQQAVEDAEVRVIAEREAAKKAIAEAPPVIKEIVVQVVDTDKVDSLAAEVARLKPTPENEDENENEKAVYCEVKPMIVDRGVDIHYAGSSWDELKHIRQAVALLILEEKHSKSLKEITDEYCPVRF</sequence>
<organism evidence="2 3">
    <name type="scientific">Oryza sativa subsp. japonica</name>
    <name type="common">Rice</name>
    <dbReference type="NCBI Taxonomy" id="39947"/>
    <lineage>
        <taxon>Eukaryota</taxon>
        <taxon>Viridiplantae</taxon>
        <taxon>Streptophyta</taxon>
        <taxon>Embryophyta</taxon>
        <taxon>Tracheophyta</taxon>
        <taxon>Spermatophyta</taxon>
        <taxon>Magnoliopsida</taxon>
        <taxon>Liliopsida</taxon>
        <taxon>Poales</taxon>
        <taxon>Poaceae</taxon>
        <taxon>BOP clade</taxon>
        <taxon>Oryzoideae</taxon>
        <taxon>Oryzeae</taxon>
        <taxon>Oryzinae</taxon>
        <taxon>Oryza</taxon>
        <taxon>Oryza sativa</taxon>
    </lineage>
</organism>
<feature type="region of interest" description="Disordered" evidence="1">
    <location>
        <begin position="1"/>
        <end position="21"/>
    </location>
</feature>
<protein>
    <submittedName>
        <fullName evidence="2">Os01g0584200 protein</fullName>
    </submittedName>
</protein>
<dbReference type="InterPro" id="IPR000048">
    <property type="entry name" value="IQ_motif_EF-hand-BS"/>
</dbReference>
<name>Q0JLP6_ORYSJ</name>